<dbReference type="KEGG" id="sbu:SpiBuddy_1595"/>
<reference evidence="2" key="1">
    <citation type="submission" date="2011-02" db="EMBL/GenBank/DDBJ databases">
        <title>Complete sequence of Spirochaeta sp. Buddy.</title>
        <authorList>
            <person name="Lucas S."/>
            <person name="Copeland A."/>
            <person name="Lapidus A."/>
            <person name="Cheng J.-F."/>
            <person name="Goodwin L."/>
            <person name="Pitluck S."/>
            <person name="Zeytun A."/>
            <person name="Detter J.C."/>
            <person name="Han C."/>
            <person name="Tapia R."/>
            <person name="Land M."/>
            <person name="Hauser L."/>
            <person name="Kyrpides N."/>
            <person name="Ivanova N."/>
            <person name="Mikhailova N."/>
            <person name="Pagani I."/>
            <person name="Ritalahti K.M."/>
            <person name="Loeffler F.E."/>
            <person name="Woyke T."/>
        </authorList>
    </citation>
    <scope>NUCLEOTIDE SEQUENCE [LARGE SCALE GENOMIC DNA]</scope>
    <source>
        <strain evidence="2">ATCC BAA-1886 / DSM 22777 / Buddy</strain>
    </source>
</reference>
<dbReference type="SUPFAM" id="SSF111038">
    <property type="entry name" value="YjbQ-like"/>
    <property type="match status" value="1"/>
</dbReference>
<dbReference type="InterPro" id="IPR001602">
    <property type="entry name" value="UPF0047_YjbQ-like"/>
</dbReference>
<gene>
    <name evidence="1" type="ordered locus">SpiBuddy_1595</name>
</gene>
<accession>F0RW63</accession>
<dbReference type="AlphaFoldDB" id="F0RW63"/>
<dbReference type="eggNOG" id="COG0432">
    <property type="taxonomic scope" value="Bacteria"/>
</dbReference>
<keyword evidence="2" id="KW-1185">Reference proteome</keyword>
<dbReference type="Gene3D" id="2.60.120.460">
    <property type="entry name" value="YjbQ-like"/>
    <property type="match status" value="1"/>
</dbReference>
<evidence type="ECO:0000313" key="2">
    <source>
        <dbReference type="Proteomes" id="UP000008466"/>
    </source>
</evidence>
<proteinExistence type="predicted"/>
<organism evidence="1 2">
    <name type="scientific">Sphaerochaeta globosa (strain ATCC BAA-1886 / DSM 22777 / Buddy)</name>
    <name type="common">Spirochaeta sp. (strain Buddy)</name>
    <dbReference type="NCBI Taxonomy" id="158189"/>
    <lineage>
        <taxon>Bacteria</taxon>
        <taxon>Pseudomonadati</taxon>
        <taxon>Spirochaetota</taxon>
        <taxon>Spirochaetia</taxon>
        <taxon>Spirochaetales</taxon>
        <taxon>Sphaerochaetaceae</taxon>
        <taxon>Sphaerochaeta</taxon>
    </lineage>
</organism>
<dbReference type="Pfam" id="PF01894">
    <property type="entry name" value="YjbQ"/>
    <property type="match status" value="1"/>
</dbReference>
<protein>
    <recommendedName>
        <fullName evidence="3">Secondary thiamine-phosphate synthase enzyme</fullName>
    </recommendedName>
</protein>
<dbReference type="InterPro" id="IPR035917">
    <property type="entry name" value="YjbQ-like_sf"/>
</dbReference>
<dbReference type="OrthoDB" id="9801725at2"/>
<evidence type="ECO:0008006" key="3">
    <source>
        <dbReference type="Google" id="ProtNLM"/>
    </source>
</evidence>
<dbReference type="HOGENOM" id="CLU_2720244_0_0_12"/>
<dbReference type="EMBL" id="CP002541">
    <property type="protein sequence ID" value="ADY13420.1"/>
    <property type="molecule type" value="Genomic_DNA"/>
</dbReference>
<dbReference type="RefSeq" id="WP_013607270.1">
    <property type="nucleotide sequence ID" value="NC_015152.1"/>
</dbReference>
<sequence>MKGFRKELCFNVPSTRGLVNAMNSAASIFINDDESVVASTKGNLDFGTWEQLFYYEFDGKRSKHMLVKIIGE</sequence>
<dbReference type="STRING" id="158189.SpiBuddy_1595"/>
<evidence type="ECO:0000313" key="1">
    <source>
        <dbReference type="EMBL" id="ADY13420.1"/>
    </source>
</evidence>
<name>F0RW63_SPHGB</name>
<dbReference type="Proteomes" id="UP000008466">
    <property type="component" value="Chromosome"/>
</dbReference>